<keyword evidence="2" id="KW-1185">Reference proteome</keyword>
<evidence type="ECO:0000313" key="2">
    <source>
        <dbReference type="Proteomes" id="UP001487740"/>
    </source>
</evidence>
<dbReference type="AlphaFoldDB" id="A0AAW0TEW6"/>
<protein>
    <submittedName>
        <fullName evidence="1">Uncharacterized protein</fullName>
    </submittedName>
</protein>
<accession>A0AAW0TEW6</accession>
<gene>
    <name evidence="1" type="ORF">O3P69_016455</name>
</gene>
<reference evidence="1 2" key="1">
    <citation type="submission" date="2023-03" db="EMBL/GenBank/DDBJ databases">
        <title>High-quality genome of Scylla paramamosain provides insights in environmental adaptation.</title>
        <authorList>
            <person name="Zhang L."/>
        </authorList>
    </citation>
    <scope>NUCLEOTIDE SEQUENCE [LARGE SCALE GENOMIC DNA]</scope>
    <source>
        <strain evidence="1">LZ_2023a</strain>
        <tissue evidence="1">Muscle</tissue>
    </source>
</reference>
<sequence>MMCWCRDTGEQRIQAAGVVLGIIVEESRKQSQHHREAEQVQDQTAEYHLASVWKKAGDKTLSRSPSLSHATEAVE</sequence>
<evidence type="ECO:0000313" key="1">
    <source>
        <dbReference type="EMBL" id="KAK8385683.1"/>
    </source>
</evidence>
<dbReference type="EMBL" id="JARAKH010000032">
    <property type="protein sequence ID" value="KAK8385683.1"/>
    <property type="molecule type" value="Genomic_DNA"/>
</dbReference>
<organism evidence="1 2">
    <name type="scientific">Scylla paramamosain</name>
    <name type="common">Mud crab</name>
    <dbReference type="NCBI Taxonomy" id="85552"/>
    <lineage>
        <taxon>Eukaryota</taxon>
        <taxon>Metazoa</taxon>
        <taxon>Ecdysozoa</taxon>
        <taxon>Arthropoda</taxon>
        <taxon>Crustacea</taxon>
        <taxon>Multicrustacea</taxon>
        <taxon>Malacostraca</taxon>
        <taxon>Eumalacostraca</taxon>
        <taxon>Eucarida</taxon>
        <taxon>Decapoda</taxon>
        <taxon>Pleocyemata</taxon>
        <taxon>Brachyura</taxon>
        <taxon>Eubrachyura</taxon>
        <taxon>Portunoidea</taxon>
        <taxon>Portunidae</taxon>
        <taxon>Portuninae</taxon>
        <taxon>Scylla</taxon>
    </lineage>
</organism>
<proteinExistence type="predicted"/>
<comment type="caution">
    <text evidence="1">The sequence shown here is derived from an EMBL/GenBank/DDBJ whole genome shotgun (WGS) entry which is preliminary data.</text>
</comment>
<name>A0AAW0TEW6_SCYPA</name>
<dbReference type="Proteomes" id="UP001487740">
    <property type="component" value="Unassembled WGS sequence"/>
</dbReference>